<evidence type="ECO:0000313" key="4">
    <source>
        <dbReference type="EMBL" id="KAK3275279.1"/>
    </source>
</evidence>
<keyword evidence="2" id="KW-0472">Membrane</keyword>
<dbReference type="PANTHER" id="PTHR48125:SF10">
    <property type="entry name" value="OS12G0136300 PROTEIN"/>
    <property type="match status" value="1"/>
</dbReference>
<gene>
    <name evidence="4" type="ORF">CYMTET_16578</name>
</gene>
<name>A0AAE0GBU1_9CHLO</name>
<feature type="compositionally biased region" description="Low complexity" evidence="1">
    <location>
        <begin position="169"/>
        <end position="185"/>
    </location>
</feature>
<feature type="domain" description="Pesticidal crystal protein Cry22Aa Ig-like" evidence="3">
    <location>
        <begin position="369"/>
        <end position="431"/>
    </location>
</feature>
<keyword evidence="2" id="KW-1133">Transmembrane helix</keyword>
<keyword evidence="5" id="KW-1185">Reference proteome</keyword>
<evidence type="ECO:0000256" key="2">
    <source>
        <dbReference type="SAM" id="Phobius"/>
    </source>
</evidence>
<organism evidence="4 5">
    <name type="scientific">Cymbomonas tetramitiformis</name>
    <dbReference type="NCBI Taxonomy" id="36881"/>
    <lineage>
        <taxon>Eukaryota</taxon>
        <taxon>Viridiplantae</taxon>
        <taxon>Chlorophyta</taxon>
        <taxon>Pyramimonadophyceae</taxon>
        <taxon>Pyramimonadales</taxon>
        <taxon>Pyramimonadaceae</taxon>
        <taxon>Cymbomonas</taxon>
    </lineage>
</organism>
<feature type="region of interest" description="Disordered" evidence="1">
    <location>
        <begin position="940"/>
        <end position="962"/>
    </location>
</feature>
<feature type="transmembrane region" description="Helical" evidence="2">
    <location>
        <begin position="1193"/>
        <end position="1220"/>
    </location>
</feature>
<proteinExistence type="predicted"/>
<feature type="region of interest" description="Disordered" evidence="1">
    <location>
        <begin position="1318"/>
        <end position="1347"/>
    </location>
</feature>
<sequence>MAEAANVLTTEVSIIEISAGSVSVNSAVYFASDLTTSDSRTFSSLLTENTTSVFYSFGSTYGTSSTSQAQAFLLADTGDPDTTCITTQREGQAGGVLMVEAESSLGSTTLTWTIDTAEQCNTQTNTCDITFCGFTVGTWTLKGKLSEGVEVISTITGDVIVWDSPTKAPITSGPTSSPTVTTVPPTITPPSPPPPHAPPPSPPPLSPSPPPAPFALPQGLSCPPPWMTFVELEYDDVEDYEEPPDTSPPQIYLLGPQNLIPQSSQDIREAWNQVAVVDPCKWPSAACPGNGTTVICETCVESDSSASGYSCLCLDEDEIVAEEGSDGAVVLVADAVPPSLTLETGESGVPLMFNGDRILLHCLYVNAWWIEPGFSASDNVDGDVTTQVTTYGTHALVDTSVATPEDDPYVIEYDVKDAAGNRAGVVRRRIYVIDPCAADGEVVCSAATGECSVNQLCASGADAVDPRSSEPPELALVGPELITVNLGDYYVPCGKYYPAGAVCDSGATATDSLDGDLTERVTVCETETETNRYSVRGLNGCLLDTQTPGLYNLTFAVTNSAGLRTVAVRQVLVMISCISYERRCSSLLACSVNGVCQEDLQGGGESAVPAENIPPNLTLVEAGATLQYINIKRYYIYALCGYNVTSTVDFPCDPGVDAHDAEDGNLTSNVIACPPYCSTPVECEVHKLSVKGIAGCVDTTAEVDTQFTIEFEVCDNGVPNLCSKVYRYVTITNPCEVTGEVWCGGVDGACSPVSCEDRQTLLDLTSSRRRLLQADRVKPKDVQLVATGLRDGYAALQDSLSQLAETVGKGGEGASVWTNQLVDAWASSLESEMANQANLLSSIEQAVENQGAIVEALELQNEALVATETAMAAAGAQQSALLASTSELTDAAVQGLSIDGDSIPDDHASPPPPGSFCSPDLAGRTFFFDVPSILLLAPDAPSTSAEEGAATPPSPRADSLPGRRLLEEDPETMGAPRHLLRKGGGGGGSAASRYLVRGANRLVGGMMLVAHRVPSVHRVTELKAAGKQCTDRFESLNAPCTKIAQPPRRTKIGSYGSDPVFLADSSLYDASAVQNGNLYYDTAHGSGKVRTSISPYFPYPFEERTEAGMAHDAYPVWIDTALIANRASQLRYLMEEGLYLDSACIGLTATAVTYQATLRLFTVQQMEFAWRQSGTIVVEYTASYIPVPLVSSWHFATIITLAWAVVTVLFMFFYVVKWLIETQEYFRFHGHVDLSVLNSRLMGKTRLWGLQGVVVLVWYVYQHYTQDLAVPMEYDILDELYKPANYLMPSKQDGIGTANGDVVIDDAQVPRWALPNDETGMTRSGCTPSLPASRASPPAGSGPDHCHPIASRFARIPPAGSGPDHCHPIIFNYG</sequence>
<evidence type="ECO:0000256" key="1">
    <source>
        <dbReference type="SAM" id="MobiDB-lite"/>
    </source>
</evidence>
<feature type="region of interest" description="Disordered" evidence="1">
    <location>
        <begin position="897"/>
        <end position="916"/>
    </location>
</feature>
<dbReference type="Proteomes" id="UP001190700">
    <property type="component" value="Unassembled WGS sequence"/>
</dbReference>
<evidence type="ECO:0000313" key="5">
    <source>
        <dbReference type="Proteomes" id="UP001190700"/>
    </source>
</evidence>
<dbReference type="InterPro" id="IPR032179">
    <property type="entry name" value="Cry22Aa_Ig-like"/>
</dbReference>
<dbReference type="PANTHER" id="PTHR48125">
    <property type="entry name" value="LP07818P1"/>
    <property type="match status" value="1"/>
</dbReference>
<feature type="compositionally biased region" description="Low complexity" evidence="1">
    <location>
        <begin position="1328"/>
        <end position="1343"/>
    </location>
</feature>
<comment type="caution">
    <text evidence="4">The sequence shown here is derived from an EMBL/GenBank/DDBJ whole genome shotgun (WGS) entry which is preliminary data.</text>
</comment>
<accession>A0AAE0GBU1</accession>
<reference evidence="4 5" key="1">
    <citation type="journal article" date="2015" name="Genome Biol. Evol.">
        <title>Comparative Genomics of a Bacterivorous Green Alga Reveals Evolutionary Causalities and Consequences of Phago-Mixotrophic Mode of Nutrition.</title>
        <authorList>
            <person name="Burns J.A."/>
            <person name="Paasch A."/>
            <person name="Narechania A."/>
            <person name="Kim E."/>
        </authorList>
    </citation>
    <scope>NUCLEOTIDE SEQUENCE [LARGE SCALE GENOMIC DNA]</scope>
    <source>
        <strain evidence="4 5">PLY_AMNH</strain>
    </source>
</reference>
<feature type="region of interest" description="Disordered" evidence="1">
    <location>
        <begin position="969"/>
        <end position="988"/>
    </location>
</feature>
<dbReference type="EMBL" id="LGRX02007318">
    <property type="protein sequence ID" value="KAK3275279.1"/>
    <property type="molecule type" value="Genomic_DNA"/>
</dbReference>
<dbReference type="Gene3D" id="2.60.40.10">
    <property type="entry name" value="Immunoglobulins"/>
    <property type="match status" value="2"/>
</dbReference>
<dbReference type="InterPro" id="IPR013783">
    <property type="entry name" value="Ig-like_fold"/>
</dbReference>
<dbReference type="Pfam" id="PF16403">
    <property type="entry name" value="Bact_surface_Ig-like"/>
    <property type="match status" value="1"/>
</dbReference>
<feature type="compositionally biased region" description="Pro residues" evidence="1">
    <location>
        <begin position="186"/>
        <end position="214"/>
    </location>
</feature>
<protein>
    <recommendedName>
        <fullName evidence="3">Pesticidal crystal protein Cry22Aa Ig-like domain-containing protein</fullName>
    </recommendedName>
</protein>
<feature type="region of interest" description="Disordered" evidence="1">
    <location>
        <begin position="167"/>
        <end position="217"/>
    </location>
</feature>
<keyword evidence="2" id="KW-0812">Transmembrane</keyword>
<evidence type="ECO:0000259" key="3">
    <source>
        <dbReference type="Pfam" id="PF16403"/>
    </source>
</evidence>